<comment type="caution">
    <text evidence="2">The sequence shown here is derived from an EMBL/GenBank/DDBJ whole genome shotgun (WGS) entry which is preliminary data.</text>
</comment>
<dbReference type="EMBL" id="JAGYWB010000008">
    <property type="protein sequence ID" value="KAI0513530.1"/>
    <property type="molecule type" value="Genomic_DNA"/>
</dbReference>
<organism evidence="2 3">
    <name type="scientific">Dendrobium nobile</name>
    <name type="common">Orchid</name>
    <dbReference type="NCBI Taxonomy" id="94219"/>
    <lineage>
        <taxon>Eukaryota</taxon>
        <taxon>Viridiplantae</taxon>
        <taxon>Streptophyta</taxon>
        <taxon>Embryophyta</taxon>
        <taxon>Tracheophyta</taxon>
        <taxon>Spermatophyta</taxon>
        <taxon>Magnoliopsida</taxon>
        <taxon>Liliopsida</taxon>
        <taxon>Asparagales</taxon>
        <taxon>Orchidaceae</taxon>
        <taxon>Epidendroideae</taxon>
        <taxon>Malaxideae</taxon>
        <taxon>Dendrobiinae</taxon>
        <taxon>Dendrobium</taxon>
    </lineage>
</organism>
<accession>A0A8T3BHS0</accession>
<feature type="region of interest" description="Disordered" evidence="1">
    <location>
        <begin position="64"/>
        <end position="103"/>
    </location>
</feature>
<protein>
    <submittedName>
        <fullName evidence="2">Uncharacterized protein</fullName>
    </submittedName>
</protein>
<dbReference type="OrthoDB" id="10607078at2759"/>
<evidence type="ECO:0000313" key="3">
    <source>
        <dbReference type="Proteomes" id="UP000829196"/>
    </source>
</evidence>
<proteinExistence type="predicted"/>
<name>A0A8T3BHS0_DENNO</name>
<dbReference type="Proteomes" id="UP000829196">
    <property type="component" value="Unassembled WGS sequence"/>
</dbReference>
<feature type="compositionally biased region" description="Polar residues" evidence="1">
    <location>
        <begin position="124"/>
        <end position="134"/>
    </location>
</feature>
<keyword evidence="3" id="KW-1185">Reference proteome</keyword>
<evidence type="ECO:0000256" key="1">
    <source>
        <dbReference type="SAM" id="MobiDB-lite"/>
    </source>
</evidence>
<dbReference type="AlphaFoldDB" id="A0A8T3BHS0"/>
<feature type="region of interest" description="Disordered" evidence="1">
    <location>
        <begin position="124"/>
        <end position="143"/>
    </location>
</feature>
<gene>
    <name evidence="2" type="ORF">KFK09_009555</name>
</gene>
<sequence length="143" mass="15812">MLSLKKCLIFAFIVRLMGILLLNVSNCIQNLKTSYPLAGKVVSNATYTSIETINDQILLSQVETPSPTEKVGKDTLNISDNTDVPKDRNGFSPEKVSRSDKALEEGVKVPKVFVSIDSMLQNNEKPSLSLNVDTNEGEYYGRK</sequence>
<evidence type="ECO:0000313" key="2">
    <source>
        <dbReference type="EMBL" id="KAI0513530.1"/>
    </source>
</evidence>
<feature type="compositionally biased region" description="Basic and acidic residues" evidence="1">
    <location>
        <begin position="83"/>
        <end position="103"/>
    </location>
</feature>
<reference evidence="2" key="1">
    <citation type="journal article" date="2022" name="Front. Genet.">
        <title>Chromosome-Scale Assembly of the Dendrobium nobile Genome Provides Insights Into the Molecular Mechanism of the Biosynthesis of the Medicinal Active Ingredient of Dendrobium.</title>
        <authorList>
            <person name="Xu Q."/>
            <person name="Niu S.-C."/>
            <person name="Li K.-L."/>
            <person name="Zheng P.-J."/>
            <person name="Zhang X.-J."/>
            <person name="Jia Y."/>
            <person name="Liu Y."/>
            <person name="Niu Y.-X."/>
            <person name="Yu L.-H."/>
            <person name="Chen D.-F."/>
            <person name="Zhang G.-Q."/>
        </authorList>
    </citation>
    <scope>NUCLEOTIDE SEQUENCE</scope>
    <source>
        <tissue evidence="2">Leaf</tissue>
    </source>
</reference>